<feature type="region of interest" description="Disordered" evidence="1">
    <location>
        <begin position="1"/>
        <end position="24"/>
    </location>
</feature>
<evidence type="ECO:0000256" key="1">
    <source>
        <dbReference type="SAM" id="MobiDB-lite"/>
    </source>
</evidence>
<evidence type="ECO:0000259" key="2">
    <source>
        <dbReference type="Pfam" id="PF01636"/>
    </source>
</evidence>
<protein>
    <submittedName>
        <fullName evidence="3">Aminoglycoside phosphotransferase family protein</fullName>
    </submittedName>
</protein>
<dbReference type="InterPro" id="IPR002575">
    <property type="entry name" value="Aminoglycoside_PTrfase"/>
</dbReference>
<dbReference type="AlphaFoldDB" id="A0A927KXY9"/>
<proteinExistence type="predicted"/>
<comment type="caution">
    <text evidence="3">The sequence shown here is derived from an EMBL/GenBank/DDBJ whole genome shotgun (WGS) entry which is preliminary data.</text>
</comment>
<evidence type="ECO:0000313" key="3">
    <source>
        <dbReference type="EMBL" id="MBD9722140.1"/>
    </source>
</evidence>
<accession>A0A927KXY9</accession>
<feature type="domain" description="Aminoglycoside phosphotransferase" evidence="2">
    <location>
        <begin position="120"/>
        <end position="188"/>
    </location>
</feature>
<dbReference type="Gene3D" id="3.90.1200.10">
    <property type="match status" value="1"/>
</dbReference>
<evidence type="ECO:0000313" key="4">
    <source>
        <dbReference type="Proteomes" id="UP000661025"/>
    </source>
</evidence>
<dbReference type="RefSeq" id="WP_192359364.1">
    <property type="nucleotide sequence ID" value="NZ_CP119182.1"/>
</dbReference>
<dbReference type="InterPro" id="IPR011009">
    <property type="entry name" value="Kinase-like_dom_sf"/>
</dbReference>
<dbReference type="SUPFAM" id="SSF56112">
    <property type="entry name" value="Protein kinase-like (PK-like)"/>
    <property type="match status" value="1"/>
</dbReference>
<dbReference type="EMBL" id="JACYXT010000001">
    <property type="protein sequence ID" value="MBD9722140.1"/>
    <property type="molecule type" value="Genomic_DNA"/>
</dbReference>
<reference evidence="3" key="1">
    <citation type="submission" date="2020-09" db="EMBL/GenBank/DDBJ databases">
        <title>Streptomyces canutascabiei sp. nov., which causes potato common scab and is distributed across the world.</title>
        <authorList>
            <person name="Nguyen H.P."/>
            <person name="Weisberg A.J."/>
            <person name="Chang J.H."/>
            <person name="Clarke C.R."/>
        </authorList>
    </citation>
    <scope>NUCLEOTIDE SEQUENCE</scope>
    <source>
        <strain evidence="3">ID-01-6.2a</strain>
    </source>
</reference>
<sequence length="276" mass="29555">MTNDGAKPDSRDEGDALPGGTVNAGAVLRRGSLVDRPAPPTAPALHAHLRALRRRGFTGAPLPVGRTPDGREQLTFVPGDVALPPFPAWVLTETALTSVGRLLRGLHAASADIPVDTRAAWPRELSDPEGGTILCHNDVCPDNVVFRDGRATALIDFDLAAPGRPVWDVAMAARYWVPLLDPESAAALYPGGPLDAPRRLRVLADGYGLSSADRALLPAVVHQATEACRAFVAVRVAGGDPVYRRVLAERGGWARWDRVRTWLRTHEEAFTTALLA</sequence>
<name>A0A927KXY9_9ACTN</name>
<feature type="compositionally biased region" description="Basic and acidic residues" evidence="1">
    <location>
        <begin position="1"/>
        <end position="14"/>
    </location>
</feature>
<dbReference type="GeneID" id="79929040"/>
<gene>
    <name evidence="3" type="ORF">IHE70_02525</name>
</gene>
<dbReference type="Pfam" id="PF01636">
    <property type="entry name" value="APH"/>
    <property type="match status" value="1"/>
</dbReference>
<dbReference type="Proteomes" id="UP000661025">
    <property type="component" value="Unassembled WGS sequence"/>
</dbReference>
<organism evidence="3 4">
    <name type="scientific">Streptomyces caniscabiei</name>
    <dbReference type="NCBI Taxonomy" id="2746961"/>
    <lineage>
        <taxon>Bacteria</taxon>
        <taxon>Bacillati</taxon>
        <taxon>Actinomycetota</taxon>
        <taxon>Actinomycetes</taxon>
        <taxon>Kitasatosporales</taxon>
        <taxon>Streptomycetaceae</taxon>
        <taxon>Streptomyces</taxon>
    </lineage>
</organism>